<comment type="caution">
    <text evidence="1">The sequence shown here is derived from an EMBL/GenBank/DDBJ whole genome shotgun (WGS) entry which is preliminary data.</text>
</comment>
<accession>A0A7K1U9U6</accession>
<proteinExistence type="predicted"/>
<dbReference type="EMBL" id="WRXN01000012">
    <property type="protein sequence ID" value="MVT11141.1"/>
    <property type="molecule type" value="Genomic_DNA"/>
</dbReference>
<evidence type="ECO:0000313" key="2">
    <source>
        <dbReference type="Proteomes" id="UP000461730"/>
    </source>
</evidence>
<gene>
    <name evidence="1" type="ORF">GO493_22930</name>
</gene>
<organism evidence="1 2">
    <name type="scientific">Chitinophaga tropicalis</name>
    <dbReference type="NCBI Taxonomy" id="2683588"/>
    <lineage>
        <taxon>Bacteria</taxon>
        <taxon>Pseudomonadati</taxon>
        <taxon>Bacteroidota</taxon>
        <taxon>Chitinophagia</taxon>
        <taxon>Chitinophagales</taxon>
        <taxon>Chitinophagaceae</taxon>
        <taxon>Chitinophaga</taxon>
    </lineage>
</organism>
<dbReference type="AlphaFoldDB" id="A0A7K1U9U6"/>
<dbReference type="RefSeq" id="WP_157308571.1">
    <property type="nucleotide sequence ID" value="NZ_WRXN01000012.1"/>
</dbReference>
<evidence type="ECO:0000313" key="1">
    <source>
        <dbReference type="EMBL" id="MVT11141.1"/>
    </source>
</evidence>
<reference evidence="1 2" key="1">
    <citation type="submission" date="2019-12" db="EMBL/GenBank/DDBJ databases">
        <title>Chitinophaga sp. strain ysch24 (GDMCC 1.1355), whole genome shotgun sequence.</title>
        <authorList>
            <person name="Zhang X."/>
        </authorList>
    </citation>
    <scope>NUCLEOTIDE SEQUENCE [LARGE SCALE GENOMIC DNA]</scope>
    <source>
        <strain evidence="2">ysch24</strain>
    </source>
</reference>
<protein>
    <submittedName>
        <fullName evidence="1">Uncharacterized protein</fullName>
    </submittedName>
</protein>
<keyword evidence="2" id="KW-1185">Reference proteome</keyword>
<sequence>MFFSVLTEVCFRHLFFADNRYAHINMHVPQTTAIDMRRHGLLFRRQRDGFVLLYDQSVHDSRESLQKEGLQLEFDMVLNDEQFYNYTALTQTDIVNSILWFTNQATGKLHVNETVSEMDVQMPAVYGMRKPFGRIRLQVDNTLRLRHEICFAAKQTRWCYFLMSDQLAALEDPAVIDTSGNVQFEGPLLPDLPDKRGVRMFISATPLLLAERPAHTFQLVDHANDRNGYTVIIAALPAPDVSRISFSSVPGYDRLQTYSEIFLY</sequence>
<dbReference type="Proteomes" id="UP000461730">
    <property type="component" value="Unassembled WGS sequence"/>
</dbReference>
<name>A0A7K1U9U6_9BACT</name>